<reference evidence="1" key="1">
    <citation type="submission" date="2020-05" db="EMBL/GenBank/DDBJ databases">
        <authorList>
            <person name="Chiriac C."/>
            <person name="Salcher M."/>
            <person name="Ghai R."/>
            <person name="Kavagutti S V."/>
        </authorList>
    </citation>
    <scope>NUCLEOTIDE SEQUENCE</scope>
</reference>
<gene>
    <name evidence="1" type="ORF">UFOVP175_5</name>
</gene>
<accession>A0A6J7WBL2</accession>
<protein>
    <recommendedName>
        <fullName evidence="2">Major capsid protein</fullName>
    </recommendedName>
</protein>
<evidence type="ECO:0008006" key="2">
    <source>
        <dbReference type="Google" id="ProtNLM"/>
    </source>
</evidence>
<dbReference type="Pfam" id="PF17236">
    <property type="entry name" value="SU10_MCP"/>
    <property type="match status" value="1"/>
</dbReference>
<proteinExistence type="predicted"/>
<name>A0A6J7WBL2_9CAUD</name>
<dbReference type="EMBL" id="LR798221">
    <property type="protein sequence ID" value="CAB5194550.1"/>
    <property type="molecule type" value="Genomic_DNA"/>
</dbReference>
<organism evidence="1">
    <name type="scientific">uncultured Caudovirales phage</name>
    <dbReference type="NCBI Taxonomy" id="2100421"/>
    <lineage>
        <taxon>Viruses</taxon>
        <taxon>Duplodnaviria</taxon>
        <taxon>Heunggongvirae</taxon>
        <taxon>Uroviricota</taxon>
        <taxon>Caudoviricetes</taxon>
        <taxon>Peduoviridae</taxon>
        <taxon>Maltschvirus</taxon>
        <taxon>Maltschvirus maltsch</taxon>
    </lineage>
</organism>
<sequence>MPLLQPNQGGSVPLASTSAAREDLADYIAIVDQKSTPLVSMAPKGKDLGNMQFSWLVDNYQAPQLQGVVDGTDVTVSSASNPVTNRTRLNNYAQAFRRDLRVGFIAQTQDVAGVTNEIANGVAKKLVELKRDMEATFACTNQASQADNGSNPYLTGSLGNWLTSTNASNIGACASGSVFLPAAAAIDTTASASFTEATVQNVLTAIYGNTGVFRDYDALLGTTLKRAFTNLTAGATATTANTSTLAATSVRTFNQELSSDTFKSSIDIFEGDFGRLVLHPSTFIGGKNSAALSAQAYKGYVIPMDMLEIRYSKLPEVLTLPDAGGGPARLVQAIAGLVVKNPSGFGMFNGAS</sequence>
<dbReference type="InterPro" id="IPR035198">
    <property type="entry name" value="SU10_MCP"/>
</dbReference>
<evidence type="ECO:0000313" key="1">
    <source>
        <dbReference type="EMBL" id="CAB5194550.1"/>
    </source>
</evidence>